<dbReference type="PANTHER" id="PTHR43798">
    <property type="entry name" value="MONOACYLGLYCEROL LIPASE"/>
    <property type="match status" value="1"/>
</dbReference>
<sequence length="265" mass="27693">MNTFAYQGGDGCPLYATTVGSAGPPLLLLHGGGPDHHSLLPLAHRLADLHTVILPDVRGYGRSICADPARHTWDQYTCDVISLMDHLGIESAALGGTGLGATVTLRAALAHPDRVRAAILIGVEDIEDDPAKEAETAFLDAFAARVLADGIEAAWAPILEQFPPVIGALVRDAIPRSDPASIAAAAAIGHDRAFRDIDELAAVRSPALVIPGTDARHPTELAEHVVRILRQGHLAPVSVSSDLRSADDLAAAVAPAVRAFLSGLR</sequence>
<dbReference type="RefSeq" id="WP_345580065.1">
    <property type="nucleotide sequence ID" value="NZ_BAABDQ010000071.1"/>
</dbReference>
<dbReference type="InterPro" id="IPR029058">
    <property type="entry name" value="AB_hydrolase_fold"/>
</dbReference>
<name>A0ABP7A2J5_9ACTN</name>
<organism evidence="2 3">
    <name type="scientific">Nonomuraea rosea</name>
    <dbReference type="NCBI Taxonomy" id="638574"/>
    <lineage>
        <taxon>Bacteria</taxon>
        <taxon>Bacillati</taxon>
        <taxon>Actinomycetota</taxon>
        <taxon>Actinomycetes</taxon>
        <taxon>Streptosporangiales</taxon>
        <taxon>Streptosporangiaceae</taxon>
        <taxon>Nonomuraea</taxon>
    </lineage>
</organism>
<keyword evidence="3" id="KW-1185">Reference proteome</keyword>
<feature type="domain" description="AB hydrolase-1" evidence="1">
    <location>
        <begin position="24"/>
        <end position="137"/>
    </location>
</feature>
<evidence type="ECO:0000259" key="1">
    <source>
        <dbReference type="Pfam" id="PF00561"/>
    </source>
</evidence>
<comment type="caution">
    <text evidence="2">The sequence shown here is derived from an EMBL/GenBank/DDBJ whole genome shotgun (WGS) entry which is preliminary data.</text>
</comment>
<dbReference type="InterPro" id="IPR050266">
    <property type="entry name" value="AB_hydrolase_sf"/>
</dbReference>
<dbReference type="PRINTS" id="PR00111">
    <property type="entry name" value="ABHYDROLASE"/>
</dbReference>
<reference evidence="3" key="1">
    <citation type="journal article" date="2019" name="Int. J. Syst. Evol. Microbiol.">
        <title>The Global Catalogue of Microorganisms (GCM) 10K type strain sequencing project: providing services to taxonomists for standard genome sequencing and annotation.</title>
        <authorList>
            <consortium name="The Broad Institute Genomics Platform"/>
            <consortium name="The Broad Institute Genome Sequencing Center for Infectious Disease"/>
            <person name="Wu L."/>
            <person name="Ma J."/>
        </authorList>
    </citation>
    <scope>NUCLEOTIDE SEQUENCE [LARGE SCALE GENOMIC DNA]</scope>
    <source>
        <strain evidence="3">JCM 17326</strain>
    </source>
</reference>
<dbReference type="Proteomes" id="UP001500630">
    <property type="component" value="Unassembled WGS sequence"/>
</dbReference>
<evidence type="ECO:0000313" key="3">
    <source>
        <dbReference type="Proteomes" id="UP001500630"/>
    </source>
</evidence>
<gene>
    <name evidence="2" type="ORF">GCM10022419_131640</name>
</gene>
<accession>A0ABP7A2J5</accession>
<proteinExistence type="predicted"/>
<dbReference type="EMBL" id="BAABDQ010000071">
    <property type="protein sequence ID" value="GAA3623672.1"/>
    <property type="molecule type" value="Genomic_DNA"/>
</dbReference>
<dbReference type="Gene3D" id="3.40.50.1820">
    <property type="entry name" value="alpha/beta hydrolase"/>
    <property type="match status" value="1"/>
</dbReference>
<dbReference type="PANTHER" id="PTHR43798:SF33">
    <property type="entry name" value="HYDROLASE, PUTATIVE (AFU_ORTHOLOGUE AFUA_2G14860)-RELATED"/>
    <property type="match status" value="1"/>
</dbReference>
<dbReference type="InterPro" id="IPR000073">
    <property type="entry name" value="AB_hydrolase_1"/>
</dbReference>
<evidence type="ECO:0000313" key="2">
    <source>
        <dbReference type="EMBL" id="GAA3623672.1"/>
    </source>
</evidence>
<dbReference type="Pfam" id="PF00561">
    <property type="entry name" value="Abhydrolase_1"/>
    <property type="match status" value="1"/>
</dbReference>
<protein>
    <recommendedName>
        <fullName evidence="1">AB hydrolase-1 domain-containing protein</fullName>
    </recommendedName>
</protein>
<dbReference type="SUPFAM" id="SSF53474">
    <property type="entry name" value="alpha/beta-Hydrolases"/>
    <property type="match status" value="1"/>
</dbReference>